<dbReference type="InterPro" id="IPR031107">
    <property type="entry name" value="Small_HSP"/>
</dbReference>
<protein>
    <submittedName>
        <fullName evidence="4">Alpha-crystallin HspX</fullName>
    </submittedName>
</protein>
<dbReference type="RefSeq" id="WP_343966557.1">
    <property type="nucleotide sequence ID" value="NZ_BAAAHK010000003.1"/>
</dbReference>
<comment type="similarity">
    <text evidence="1 2">Belongs to the small heat shock protein (HSP20) family.</text>
</comment>
<name>A0ABN1PRT7_9ACTN</name>
<dbReference type="PANTHER" id="PTHR11527">
    <property type="entry name" value="HEAT-SHOCK PROTEIN 20 FAMILY MEMBER"/>
    <property type="match status" value="1"/>
</dbReference>
<accession>A0ABN1PRT7</accession>
<organism evidence="4 5">
    <name type="scientific">Kribbella koreensis</name>
    <dbReference type="NCBI Taxonomy" id="57909"/>
    <lineage>
        <taxon>Bacteria</taxon>
        <taxon>Bacillati</taxon>
        <taxon>Actinomycetota</taxon>
        <taxon>Actinomycetes</taxon>
        <taxon>Propionibacteriales</taxon>
        <taxon>Kribbellaceae</taxon>
        <taxon>Kribbella</taxon>
    </lineage>
</organism>
<dbReference type="Gene3D" id="2.60.40.790">
    <property type="match status" value="1"/>
</dbReference>
<comment type="caution">
    <text evidence="4">The sequence shown here is derived from an EMBL/GenBank/DDBJ whole genome shotgun (WGS) entry which is preliminary data.</text>
</comment>
<keyword evidence="5" id="KW-1185">Reference proteome</keyword>
<dbReference type="InterPro" id="IPR008978">
    <property type="entry name" value="HSP20-like_chaperone"/>
</dbReference>
<evidence type="ECO:0000256" key="2">
    <source>
        <dbReference type="RuleBase" id="RU003616"/>
    </source>
</evidence>
<evidence type="ECO:0000313" key="5">
    <source>
        <dbReference type="Proteomes" id="UP001500542"/>
    </source>
</evidence>
<dbReference type="Pfam" id="PF00011">
    <property type="entry name" value="HSP20"/>
    <property type="match status" value="1"/>
</dbReference>
<dbReference type="EMBL" id="BAAAHK010000003">
    <property type="protein sequence ID" value="GAA0932265.1"/>
    <property type="molecule type" value="Genomic_DNA"/>
</dbReference>
<dbReference type="CDD" id="cd06464">
    <property type="entry name" value="ACD_sHsps-like"/>
    <property type="match status" value="1"/>
</dbReference>
<dbReference type="SUPFAM" id="SSF49764">
    <property type="entry name" value="HSP20-like chaperones"/>
    <property type="match status" value="1"/>
</dbReference>
<sequence length="149" mass="17063">MNDLVKRERPLTDLTDWLEVEFAAFPTFRPFTIPALRPFAGLQMMRVEDFREGDDYVLRAELPGIDPVKDVDITVADGMLTVKAERKETTKEALRSEFRYGAFSRSMTLPADFDDSEIKATYKDGILEIRVPLKEVPKPEPKHVDVKTT</sequence>
<reference evidence="4 5" key="1">
    <citation type="journal article" date="2019" name="Int. J. Syst. Evol. Microbiol.">
        <title>The Global Catalogue of Microorganisms (GCM) 10K type strain sequencing project: providing services to taxonomists for standard genome sequencing and annotation.</title>
        <authorList>
            <consortium name="The Broad Institute Genomics Platform"/>
            <consortium name="The Broad Institute Genome Sequencing Center for Infectious Disease"/>
            <person name="Wu L."/>
            <person name="Ma J."/>
        </authorList>
    </citation>
    <scope>NUCLEOTIDE SEQUENCE [LARGE SCALE GENOMIC DNA]</scope>
    <source>
        <strain evidence="4 5">JCM 10977</strain>
    </source>
</reference>
<gene>
    <name evidence="4" type="primary">hspX</name>
    <name evidence="4" type="ORF">GCM10009554_16670</name>
</gene>
<evidence type="ECO:0000256" key="1">
    <source>
        <dbReference type="PROSITE-ProRule" id="PRU00285"/>
    </source>
</evidence>
<evidence type="ECO:0000259" key="3">
    <source>
        <dbReference type="PROSITE" id="PS01031"/>
    </source>
</evidence>
<dbReference type="InterPro" id="IPR002068">
    <property type="entry name" value="A-crystallin/Hsp20_dom"/>
</dbReference>
<dbReference type="Proteomes" id="UP001500542">
    <property type="component" value="Unassembled WGS sequence"/>
</dbReference>
<proteinExistence type="inferred from homology"/>
<feature type="domain" description="SHSP" evidence="3">
    <location>
        <begin position="38"/>
        <end position="149"/>
    </location>
</feature>
<evidence type="ECO:0000313" key="4">
    <source>
        <dbReference type="EMBL" id="GAA0932265.1"/>
    </source>
</evidence>
<dbReference type="PROSITE" id="PS01031">
    <property type="entry name" value="SHSP"/>
    <property type="match status" value="1"/>
</dbReference>